<gene>
    <name evidence="2" type="ORF">CBYS24578_00014871</name>
</gene>
<evidence type="ECO:0000313" key="3">
    <source>
        <dbReference type="Proteomes" id="UP000754883"/>
    </source>
</evidence>
<dbReference type="GO" id="GO:0000976">
    <property type="term" value="F:transcription cis-regulatory region binding"/>
    <property type="evidence" value="ECO:0007669"/>
    <property type="project" value="TreeGrafter"/>
</dbReference>
<evidence type="ECO:0000256" key="1">
    <source>
        <dbReference type="ARBA" id="ARBA00023242"/>
    </source>
</evidence>
<dbReference type="PANTHER" id="PTHR37534">
    <property type="entry name" value="TRANSCRIPTIONAL ACTIVATOR PROTEIN UGA3"/>
    <property type="match status" value="1"/>
</dbReference>
<keyword evidence="3" id="KW-1185">Reference proteome</keyword>
<name>A0A9N9UHT0_9HYPO</name>
<accession>A0A9N9UHT0</accession>
<dbReference type="OrthoDB" id="4525710at2759"/>
<keyword evidence="1" id="KW-0539">Nucleus</keyword>
<dbReference type="AlphaFoldDB" id="A0A9N9UHT0"/>
<dbReference type="EMBL" id="CABFNO020001465">
    <property type="protein sequence ID" value="CAG9989344.1"/>
    <property type="molecule type" value="Genomic_DNA"/>
</dbReference>
<dbReference type="Proteomes" id="UP000754883">
    <property type="component" value="Unassembled WGS sequence"/>
</dbReference>
<dbReference type="GO" id="GO:0003700">
    <property type="term" value="F:DNA-binding transcription factor activity"/>
    <property type="evidence" value="ECO:0007669"/>
    <property type="project" value="TreeGrafter"/>
</dbReference>
<protein>
    <submittedName>
        <fullName evidence="2">Uncharacterized protein</fullName>
    </submittedName>
</protein>
<evidence type="ECO:0000313" key="2">
    <source>
        <dbReference type="EMBL" id="CAG9989344.1"/>
    </source>
</evidence>
<reference evidence="2" key="1">
    <citation type="submission" date="2021-10" db="EMBL/GenBank/DDBJ databases">
        <authorList>
            <person name="Piombo E."/>
        </authorList>
    </citation>
    <scope>NUCLEOTIDE SEQUENCE</scope>
</reference>
<sequence>MPPMAYFHHHNHHYPGVNVPQRGYCLNMTGSSPPQQWPTPEHSLASTVRSAHGEISDEEHFSLARPSPRSPFNQHGAGFPFQNRKEARYLMYYIKDFSSWIDICDPARHFAREVPKRACDDPLLAFSLLAFTSRFFCLRSRIDDPSSEIYYSKAIQLLIPALDDPIASIDENILAAIVLLRLNEEMSENDTCTHLLGSTRLLDLASSFAPLGGLGEAASWLLLRQDMFISLTRSLCPTSTYENYRNSAFFTSSTPEAMANRAVFICSQVLAYAFQNDARLDADRWQELNTSVAEWFDSAPKESLPYFASLPGDNPQTEGSCFPTCWMTRPQYVLAYQHYYLARLLLSAFDPQLWKPGPDALRKRPEADDNIRNFMGLIIGLSISHPDMMTGRFIAHHTLHAFGSWIQDGRQRNEVLEFLQTLRDLSGWQTVPLIARLSRQWAEATA</sequence>
<dbReference type="GO" id="GO:0005634">
    <property type="term" value="C:nucleus"/>
    <property type="evidence" value="ECO:0007669"/>
    <property type="project" value="TreeGrafter"/>
</dbReference>
<proteinExistence type="predicted"/>
<comment type="caution">
    <text evidence="2">The sequence shown here is derived from an EMBL/GenBank/DDBJ whole genome shotgun (WGS) entry which is preliminary data.</text>
</comment>
<dbReference type="PANTHER" id="PTHR37534:SF25">
    <property type="entry name" value="ZN(II)2CYS6 TRANSCRIPTION FACTOR (EUROFUNG)"/>
    <property type="match status" value="1"/>
</dbReference>
<dbReference type="GO" id="GO:0045944">
    <property type="term" value="P:positive regulation of transcription by RNA polymerase II"/>
    <property type="evidence" value="ECO:0007669"/>
    <property type="project" value="TreeGrafter"/>
</dbReference>
<organism evidence="2 3">
    <name type="scientific">Clonostachys byssicola</name>
    <dbReference type="NCBI Taxonomy" id="160290"/>
    <lineage>
        <taxon>Eukaryota</taxon>
        <taxon>Fungi</taxon>
        <taxon>Dikarya</taxon>
        <taxon>Ascomycota</taxon>
        <taxon>Pezizomycotina</taxon>
        <taxon>Sordariomycetes</taxon>
        <taxon>Hypocreomycetidae</taxon>
        <taxon>Hypocreales</taxon>
        <taxon>Bionectriaceae</taxon>
        <taxon>Clonostachys</taxon>
    </lineage>
</organism>